<dbReference type="EC" id="2.1.1.22" evidence="2"/>
<dbReference type="SUPFAM" id="SSF53335">
    <property type="entry name" value="S-adenosyl-L-methionine-dependent methyltransferases"/>
    <property type="match status" value="1"/>
</dbReference>
<keyword evidence="5" id="KW-0949">S-adenosyl-L-methionine</keyword>
<dbReference type="GO" id="GO:0030735">
    <property type="term" value="F:carnosine N-methyltransferase activity"/>
    <property type="evidence" value="ECO:0007669"/>
    <property type="project" value="UniProtKB-EC"/>
</dbReference>
<dbReference type="InterPro" id="IPR012901">
    <property type="entry name" value="CARME"/>
</dbReference>
<reference evidence="6" key="1">
    <citation type="submission" date="2021-09" db="EMBL/GenBank/DDBJ databases">
        <authorList>
            <consortium name="AG Swart"/>
            <person name="Singh M."/>
            <person name="Singh A."/>
            <person name="Seah K."/>
            <person name="Emmerich C."/>
        </authorList>
    </citation>
    <scope>NUCLEOTIDE SEQUENCE</scope>
    <source>
        <strain evidence="6">ATCC30299</strain>
    </source>
</reference>
<dbReference type="AlphaFoldDB" id="A0AAU9J449"/>
<comment type="caution">
    <text evidence="6">The sequence shown here is derived from an EMBL/GenBank/DDBJ whole genome shotgun (WGS) entry which is preliminary data.</text>
</comment>
<evidence type="ECO:0000256" key="4">
    <source>
        <dbReference type="ARBA" id="ARBA00022679"/>
    </source>
</evidence>
<dbReference type="PANTHER" id="PTHR12303:SF6">
    <property type="entry name" value="CARNOSINE N-METHYLTRANSFERASE"/>
    <property type="match status" value="1"/>
</dbReference>
<keyword evidence="4" id="KW-0808">Transferase</keyword>
<dbReference type="SMART" id="SM01296">
    <property type="entry name" value="N2227"/>
    <property type="match status" value="1"/>
</dbReference>
<name>A0AAU9J449_9CILI</name>
<sequence length="365" mass="42348">MENDSKFLEDPHEREHFKAVCGAFFNYQVDSLVDIFRIEKNFSSLKPEHLSKLKEPIEIRTQKMKDGTAANYYFLTHIVHPYIDLFSHTMLPDGRLQIENLNVSGKNISKVRSTLRQLVRDWAIEGEKEREMCFTVILDEIKRVFPNVKNEEGELISILTPGAGLGRLSFEIAKHGYKSQGNEFSYFMLLVSDYILNNTKTSNQFTVFPFIHDFSNVFTLNEIFRPVKIPDICPGEELKEGSDFSMVAGDFIEIYSQQKSQWDCIVTCFFMDTANNIMQYIEIIYEALKPGGAWINFGPLLYHYSNSDEEVSIDLTWEEFRHVILQFGFTLENENTKPSWYAAEANPMLEITYKCIFFTAIKPNN</sequence>
<evidence type="ECO:0000313" key="6">
    <source>
        <dbReference type="EMBL" id="CAG9321021.1"/>
    </source>
</evidence>
<protein>
    <recommendedName>
        <fullName evidence="2">carnosine N-methyltransferase</fullName>
        <ecNumber evidence="2">2.1.1.22</ecNumber>
    </recommendedName>
</protein>
<gene>
    <name evidence="6" type="ORF">BSTOLATCC_MIC27593</name>
</gene>
<evidence type="ECO:0000256" key="3">
    <source>
        <dbReference type="ARBA" id="ARBA00022603"/>
    </source>
</evidence>
<dbReference type="InterPro" id="IPR029063">
    <property type="entry name" value="SAM-dependent_MTases_sf"/>
</dbReference>
<dbReference type="EMBL" id="CAJZBQ010000027">
    <property type="protein sequence ID" value="CAG9321021.1"/>
    <property type="molecule type" value="Genomic_DNA"/>
</dbReference>
<dbReference type="Gene3D" id="3.40.50.150">
    <property type="entry name" value="Vaccinia Virus protein VP39"/>
    <property type="match status" value="1"/>
</dbReference>
<comment type="similarity">
    <text evidence="1">Belongs to the carnosine N-methyltransferase family.</text>
</comment>
<dbReference type="GO" id="GO:0032259">
    <property type="term" value="P:methylation"/>
    <property type="evidence" value="ECO:0007669"/>
    <property type="project" value="UniProtKB-KW"/>
</dbReference>
<accession>A0AAU9J449</accession>
<proteinExistence type="inferred from homology"/>
<dbReference type="Pfam" id="PF07942">
    <property type="entry name" value="CARME"/>
    <property type="match status" value="1"/>
</dbReference>
<evidence type="ECO:0000256" key="5">
    <source>
        <dbReference type="ARBA" id="ARBA00022691"/>
    </source>
</evidence>
<organism evidence="6 7">
    <name type="scientific">Blepharisma stoltei</name>
    <dbReference type="NCBI Taxonomy" id="1481888"/>
    <lineage>
        <taxon>Eukaryota</taxon>
        <taxon>Sar</taxon>
        <taxon>Alveolata</taxon>
        <taxon>Ciliophora</taxon>
        <taxon>Postciliodesmatophora</taxon>
        <taxon>Heterotrichea</taxon>
        <taxon>Heterotrichida</taxon>
        <taxon>Blepharismidae</taxon>
        <taxon>Blepharisma</taxon>
    </lineage>
</organism>
<dbReference type="PANTHER" id="PTHR12303">
    <property type="entry name" value="CARNOSINE N-METHYLTRANSFERASE"/>
    <property type="match status" value="1"/>
</dbReference>
<evidence type="ECO:0000256" key="1">
    <source>
        <dbReference type="ARBA" id="ARBA00010086"/>
    </source>
</evidence>
<evidence type="ECO:0000313" key="7">
    <source>
        <dbReference type="Proteomes" id="UP001162131"/>
    </source>
</evidence>
<keyword evidence="3" id="KW-0489">Methyltransferase</keyword>
<keyword evidence="7" id="KW-1185">Reference proteome</keyword>
<evidence type="ECO:0000256" key="2">
    <source>
        <dbReference type="ARBA" id="ARBA00012003"/>
    </source>
</evidence>
<dbReference type="Proteomes" id="UP001162131">
    <property type="component" value="Unassembled WGS sequence"/>
</dbReference>